<dbReference type="OrthoDB" id="1523489at2"/>
<dbReference type="GO" id="GO:0016989">
    <property type="term" value="F:sigma factor antagonist activity"/>
    <property type="evidence" value="ECO:0007669"/>
    <property type="project" value="TreeGrafter"/>
</dbReference>
<dbReference type="Gene3D" id="2.60.120.1440">
    <property type="match status" value="1"/>
</dbReference>
<evidence type="ECO:0000256" key="1">
    <source>
        <dbReference type="SAM" id="Phobius"/>
    </source>
</evidence>
<dbReference type="InterPro" id="IPR032508">
    <property type="entry name" value="FecR_C"/>
</dbReference>
<dbReference type="Gene3D" id="3.55.50.30">
    <property type="match status" value="1"/>
</dbReference>
<reference evidence="4 5" key="1">
    <citation type="submission" date="2017-11" db="EMBL/GenBank/DDBJ databases">
        <title>Rhodohalobacter 15182 sp. nov., isolated from a salt lake.</title>
        <authorList>
            <person name="Han S."/>
        </authorList>
    </citation>
    <scope>NUCLEOTIDE SEQUENCE [LARGE SCALE GENOMIC DNA]</scope>
    <source>
        <strain evidence="4 5">15182</strain>
    </source>
</reference>
<accession>A0A2N0VKZ6</accession>
<evidence type="ECO:0000259" key="3">
    <source>
        <dbReference type="Pfam" id="PF16344"/>
    </source>
</evidence>
<comment type="caution">
    <text evidence="4">The sequence shown here is derived from an EMBL/GenBank/DDBJ whole genome shotgun (WGS) entry which is preliminary data.</text>
</comment>
<dbReference type="InterPro" id="IPR012373">
    <property type="entry name" value="Ferrdict_sens_TM"/>
</dbReference>
<evidence type="ECO:0000313" key="5">
    <source>
        <dbReference type="Proteomes" id="UP000233398"/>
    </source>
</evidence>
<feature type="domain" description="Protein FecR C-terminal" evidence="3">
    <location>
        <begin position="280"/>
        <end position="347"/>
    </location>
</feature>
<name>A0A2N0VKZ6_9BACT</name>
<dbReference type="EMBL" id="PISP01000001">
    <property type="protein sequence ID" value="PKD44862.1"/>
    <property type="molecule type" value="Genomic_DNA"/>
</dbReference>
<gene>
    <name evidence="4" type="ORF">CWD77_05225</name>
</gene>
<feature type="transmembrane region" description="Helical" evidence="1">
    <location>
        <begin position="93"/>
        <end position="112"/>
    </location>
</feature>
<evidence type="ECO:0000259" key="2">
    <source>
        <dbReference type="Pfam" id="PF04773"/>
    </source>
</evidence>
<dbReference type="AlphaFoldDB" id="A0A2N0VKZ6"/>
<dbReference type="InterPro" id="IPR006860">
    <property type="entry name" value="FecR"/>
</dbReference>
<dbReference type="RefSeq" id="WP_101072150.1">
    <property type="nucleotide sequence ID" value="NZ_PISP01000001.1"/>
</dbReference>
<sequence>MPNQFSKLLMDDSFVRFLKGKASKEEVAYWTDWMQANSHNAQSIEKGKKLLNKGTLNVPKPNSNDEFNRLLKRIESQDEIKSIKKSRNRSRNLVWVTMAAAISLLLLTGYLARNSFLQNSATEPVQAVSIEYKEFETETGQKTTVQYSDGSSITLNANSKMRLPQRMVETDTMQVWLEGEALFNITRKEAPKSRTFIVHTPDGSISVLGTRFSVYTTRDQSQVVLTEGSVKISVQGEAIKPGLEYIMTPGEKALFSQRSENIQVEQVNTEVYTSWAGSNLVLDNTPLSDLISRIEFTYDVEVDVEDQTLLDKKLTGRFNNSDLNFLLSGLSKMLEADIDQQEQTVYIKEKTDSGSTE</sequence>
<keyword evidence="1" id="KW-0812">Transmembrane</keyword>
<keyword evidence="1" id="KW-1133">Transmembrane helix</keyword>
<keyword evidence="1" id="KW-0472">Membrane</keyword>
<protein>
    <recommendedName>
        <fullName evidence="6">FecR protein domain-containing protein</fullName>
    </recommendedName>
</protein>
<dbReference type="PANTHER" id="PTHR30273:SF2">
    <property type="entry name" value="PROTEIN FECR"/>
    <property type="match status" value="1"/>
</dbReference>
<organism evidence="4 5">
    <name type="scientific">Rhodohalobacter barkolensis</name>
    <dbReference type="NCBI Taxonomy" id="2053187"/>
    <lineage>
        <taxon>Bacteria</taxon>
        <taxon>Pseudomonadati</taxon>
        <taxon>Balneolota</taxon>
        <taxon>Balneolia</taxon>
        <taxon>Balneolales</taxon>
        <taxon>Balneolaceae</taxon>
        <taxon>Rhodohalobacter</taxon>
    </lineage>
</organism>
<dbReference type="PIRSF" id="PIRSF018266">
    <property type="entry name" value="FecR"/>
    <property type="match status" value="1"/>
</dbReference>
<feature type="domain" description="FecR protein" evidence="2">
    <location>
        <begin position="135"/>
        <end position="231"/>
    </location>
</feature>
<proteinExistence type="predicted"/>
<dbReference type="Pfam" id="PF16344">
    <property type="entry name" value="FecR_C"/>
    <property type="match status" value="1"/>
</dbReference>
<dbReference type="Proteomes" id="UP000233398">
    <property type="component" value="Unassembled WGS sequence"/>
</dbReference>
<evidence type="ECO:0008006" key="6">
    <source>
        <dbReference type="Google" id="ProtNLM"/>
    </source>
</evidence>
<dbReference type="Pfam" id="PF04773">
    <property type="entry name" value="FecR"/>
    <property type="match status" value="1"/>
</dbReference>
<dbReference type="PANTHER" id="PTHR30273">
    <property type="entry name" value="PERIPLASMIC SIGNAL SENSOR AND SIGMA FACTOR ACTIVATOR FECR-RELATED"/>
    <property type="match status" value="1"/>
</dbReference>
<keyword evidence="5" id="KW-1185">Reference proteome</keyword>
<evidence type="ECO:0000313" key="4">
    <source>
        <dbReference type="EMBL" id="PKD44862.1"/>
    </source>
</evidence>